<organism evidence="2 3">
    <name type="scientific">Acanthoscelides obtectus</name>
    <name type="common">Bean weevil</name>
    <name type="synonym">Bruchus obtectus</name>
    <dbReference type="NCBI Taxonomy" id="200917"/>
    <lineage>
        <taxon>Eukaryota</taxon>
        <taxon>Metazoa</taxon>
        <taxon>Ecdysozoa</taxon>
        <taxon>Arthropoda</taxon>
        <taxon>Hexapoda</taxon>
        <taxon>Insecta</taxon>
        <taxon>Pterygota</taxon>
        <taxon>Neoptera</taxon>
        <taxon>Endopterygota</taxon>
        <taxon>Coleoptera</taxon>
        <taxon>Polyphaga</taxon>
        <taxon>Cucujiformia</taxon>
        <taxon>Chrysomeloidea</taxon>
        <taxon>Chrysomelidae</taxon>
        <taxon>Bruchinae</taxon>
        <taxon>Bruchini</taxon>
        <taxon>Acanthoscelides</taxon>
    </lineage>
</organism>
<accession>A0A9P0L3T8</accession>
<gene>
    <name evidence="2" type="ORF">ACAOBT_LOCUS15635</name>
</gene>
<name>A0A9P0L3T8_ACAOB</name>
<feature type="compositionally biased region" description="Polar residues" evidence="1">
    <location>
        <begin position="163"/>
        <end position="174"/>
    </location>
</feature>
<dbReference type="EMBL" id="CAKOFQ010006942">
    <property type="protein sequence ID" value="CAH1983601.1"/>
    <property type="molecule type" value="Genomic_DNA"/>
</dbReference>
<dbReference type="AlphaFoldDB" id="A0A9P0L3T8"/>
<sequence length="238" mass="26551">MANSRSKRTNKDQMEMIINFLGENRVLVTQKMHPLNTGDCEPLWDELTEKLNSVENGARKDKKQWKTFLYEWKSKTKKKARIHKASIMKTGGGGYTCKDLTDLENRLLNVLGGWIHVLGCPSLTNIEPGLPAGLELMDQDVTEIQEGAIEQHEAEREEENTDEISTPIPSQTPRRGTAPRKKQKRPHIQSTQLHEAAELYAQSTSEMAEAVKVMAGAISQLAQGLSDIAIALSNTSKT</sequence>
<keyword evidence="3" id="KW-1185">Reference proteome</keyword>
<evidence type="ECO:0000256" key="1">
    <source>
        <dbReference type="SAM" id="MobiDB-lite"/>
    </source>
</evidence>
<feature type="compositionally biased region" description="Basic residues" evidence="1">
    <location>
        <begin position="177"/>
        <end position="187"/>
    </location>
</feature>
<reference evidence="2" key="1">
    <citation type="submission" date="2022-03" db="EMBL/GenBank/DDBJ databases">
        <authorList>
            <person name="Sayadi A."/>
        </authorList>
    </citation>
    <scope>NUCLEOTIDE SEQUENCE</scope>
</reference>
<proteinExistence type="predicted"/>
<feature type="region of interest" description="Disordered" evidence="1">
    <location>
        <begin position="151"/>
        <end position="191"/>
    </location>
</feature>
<dbReference type="OrthoDB" id="6759514at2759"/>
<evidence type="ECO:0000313" key="3">
    <source>
        <dbReference type="Proteomes" id="UP001152888"/>
    </source>
</evidence>
<comment type="caution">
    <text evidence="2">The sequence shown here is derived from an EMBL/GenBank/DDBJ whole genome shotgun (WGS) entry which is preliminary data.</text>
</comment>
<protein>
    <recommendedName>
        <fullName evidence="4">Regulatory protein zeste</fullName>
    </recommendedName>
</protein>
<evidence type="ECO:0008006" key="4">
    <source>
        <dbReference type="Google" id="ProtNLM"/>
    </source>
</evidence>
<evidence type="ECO:0000313" key="2">
    <source>
        <dbReference type="EMBL" id="CAH1983601.1"/>
    </source>
</evidence>
<dbReference type="Proteomes" id="UP001152888">
    <property type="component" value="Unassembled WGS sequence"/>
</dbReference>